<dbReference type="EMBL" id="JBBLXS010000123">
    <property type="protein sequence ID" value="MEK0185491.1"/>
    <property type="molecule type" value="Genomic_DNA"/>
</dbReference>
<comment type="caution">
    <text evidence="2">The sequence shown here is derived from an EMBL/GenBank/DDBJ whole genome shotgun (WGS) entry which is preliminary data.</text>
</comment>
<dbReference type="Proteomes" id="UP001384579">
    <property type="component" value="Unassembled WGS sequence"/>
</dbReference>
<keyword evidence="1" id="KW-1133">Transmembrane helix</keyword>
<feature type="transmembrane region" description="Helical" evidence="1">
    <location>
        <begin position="111"/>
        <end position="133"/>
    </location>
</feature>
<evidence type="ECO:0000256" key="1">
    <source>
        <dbReference type="SAM" id="Phobius"/>
    </source>
</evidence>
<evidence type="ECO:0000313" key="3">
    <source>
        <dbReference type="Proteomes" id="UP001384579"/>
    </source>
</evidence>
<keyword evidence="1" id="KW-0472">Membrane</keyword>
<dbReference type="RefSeq" id="WP_340541458.1">
    <property type="nucleotide sequence ID" value="NZ_JBBLXS010000123.1"/>
</dbReference>
<protein>
    <submittedName>
        <fullName evidence="2">Uncharacterized protein</fullName>
    </submittedName>
</protein>
<reference evidence="2 3" key="1">
    <citation type="journal article" date="2020" name="Harmful Algae">
        <title>Molecular and morphological characterization of a novel dihydroanatoxin-a producing Microcoleus species (cyanobacteria) from the Russian River, California, USA.</title>
        <authorList>
            <person name="Conklin K.Y."/>
            <person name="Stancheva R."/>
            <person name="Otten T.G."/>
            <person name="Fadness R."/>
            <person name="Boyer G.L."/>
            <person name="Read B."/>
            <person name="Zhang X."/>
            <person name="Sheath R.G."/>
        </authorList>
    </citation>
    <scope>NUCLEOTIDE SEQUENCE [LARGE SCALE GENOMIC DNA]</scope>
    <source>
        <strain evidence="2 3">PTRS2</strain>
    </source>
</reference>
<proteinExistence type="predicted"/>
<keyword evidence="1" id="KW-0812">Transmembrane</keyword>
<accession>A0ABU8YMJ7</accession>
<organism evidence="2 3">
    <name type="scientific">Microcoleus anatoxicus PTRS2</name>
    <dbReference type="NCBI Taxonomy" id="2705321"/>
    <lineage>
        <taxon>Bacteria</taxon>
        <taxon>Bacillati</taxon>
        <taxon>Cyanobacteriota</taxon>
        <taxon>Cyanophyceae</taxon>
        <taxon>Oscillatoriophycideae</taxon>
        <taxon>Oscillatoriales</taxon>
        <taxon>Microcoleaceae</taxon>
        <taxon>Microcoleus</taxon>
        <taxon>Microcoleus anatoxicus</taxon>
    </lineage>
</organism>
<name>A0ABU8YMJ7_9CYAN</name>
<gene>
    <name evidence="2" type="ORF">WMG39_11635</name>
</gene>
<evidence type="ECO:0000313" key="2">
    <source>
        <dbReference type="EMBL" id="MEK0185491.1"/>
    </source>
</evidence>
<sequence length="137" mass="14679">MPIYSPNFDFNEMGYNLPIQPQPKQGRELFSAVAVDGARAGLICSGTLVVTLLGRLIPVLGLGSVLLRLAAIVYCCDRPELTWVDAVAVVVGAICGDWDLVLPIFQLISEFITAVTLPLSVGAIVIFALFLAVKYAN</sequence>
<keyword evidence="3" id="KW-1185">Reference proteome</keyword>